<proteinExistence type="predicted"/>
<dbReference type="PANTHER" id="PTHR13328:SF4">
    <property type="entry name" value="NEGATIVE ELONGATION FACTOR A"/>
    <property type="match status" value="1"/>
</dbReference>
<keyword evidence="4" id="KW-1185">Reference proteome</keyword>
<evidence type="ECO:0000313" key="3">
    <source>
        <dbReference type="EMBL" id="CAD7245120.1"/>
    </source>
</evidence>
<protein>
    <recommendedName>
        <fullName evidence="2">HDAg domain-containing protein</fullName>
    </recommendedName>
</protein>
<feature type="domain" description="HDAg" evidence="2">
    <location>
        <begin position="89"/>
        <end position="267"/>
    </location>
</feature>
<dbReference type="InterPro" id="IPR056557">
    <property type="entry name" value="NELF-A_N"/>
</dbReference>
<sequence length="619" mass="68124">MAAVREGDTSLWLHNKLGTSNDTWVSGSICSQLNADVLRNIKECFVDLQAQVKLKLLLSFFHIPRKNLDEWKTELEEILEVAQVDSDPWVAMIAEIMAPFPTSGTLASNVQESEENSRIFHELLSDIRKIVREKSSGTNLIPKEAKFLNKNVVISLFGAPPQPVRHFQLKRKPKAAALRVELLSKATEVANNLKKHVVPTVPVRSRAMPRKMNDTTPLKGIPSVGRSGFRSSSLSAFGSSLSSRSITRPLAGHKEGGIKLLDINEQPIGYGLGGKKRKRPLESEEKKPPSTESLPVPTTPDYASGLTPSNPPTPAQPPPSGFLSPATPLSTHVSTHPSTPSTPAPVTGGLKTPSHVETSSTYLPDVSPSSTPNTTPQLPVSHLHVEQSQQQQQQVPGIPQQTEQARSTFASPQSLLSGNTGSSHPNAQMVLGTTPQHQQPQTQEQSQSPSQPQSQEQQQNQQPVYAVMRPVQPTYVQQSPPVQAVHVVRLSTTPQQPYQQPAQPQPLQQQPQQLQTPKKGLSLTREQMLEAQEMFRTANRVTRPEKALILGFMAGSRDNPCPHLGNIVTIKLSEDQETVQQGDGVVIPMIVETHFQMNYNTGEWKRIKKFRRLESQIAM</sequence>
<feature type="compositionally biased region" description="Low complexity" evidence="1">
    <location>
        <begin position="387"/>
        <end position="404"/>
    </location>
</feature>
<dbReference type="PROSITE" id="PS51838">
    <property type="entry name" value="HDAG"/>
    <property type="match status" value="1"/>
</dbReference>
<evidence type="ECO:0000259" key="2">
    <source>
        <dbReference type="PROSITE" id="PS51838"/>
    </source>
</evidence>
<evidence type="ECO:0000313" key="4">
    <source>
        <dbReference type="Proteomes" id="UP000677054"/>
    </source>
</evidence>
<feature type="region of interest" description="Disordered" evidence="1">
    <location>
        <begin position="210"/>
        <end position="243"/>
    </location>
</feature>
<dbReference type="GO" id="GO:0034244">
    <property type="term" value="P:negative regulation of transcription elongation by RNA polymerase II"/>
    <property type="evidence" value="ECO:0007669"/>
    <property type="project" value="TreeGrafter"/>
</dbReference>
<name>A0A7R9A6A0_9CRUS</name>
<dbReference type="Pfam" id="PF23553">
    <property type="entry name" value="NELF-A_N"/>
    <property type="match status" value="1"/>
</dbReference>
<dbReference type="EMBL" id="LR900299">
    <property type="protein sequence ID" value="CAD7245120.1"/>
    <property type="molecule type" value="Genomic_DNA"/>
</dbReference>
<dbReference type="InterPro" id="IPR052828">
    <property type="entry name" value="NELF-A_domain"/>
</dbReference>
<feature type="compositionally biased region" description="Low complexity" evidence="1">
    <location>
        <begin position="327"/>
        <end position="347"/>
    </location>
</feature>
<feature type="compositionally biased region" description="Basic and acidic residues" evidence="1">
    <location>
        <begin position="280"/>
        <end position="289"/>
    </location>
</feature>
<feature type="compositionally biased region" description="Pro residues" evidence="1">
    <location>
        <begin position="309"/>
        <end position="320"/>
    </location>
</feature>
<dbReference type="Proteomes" id="UP000677054">
    <property type="component" value="Unassembled WGS sequence"/>
</dbReference>
<feature type="compositionally biased region" description="Low complexity" evidence="1">
    <location>
        <begin position="435"/>
        <end position="462"/>
    </location>
</feature>
<gene>
    <name evidence="3" type="ORF">DSTB1V02_LOCUS4996</name>
</gene>
<feature type="region of interest" description="Disordered" evidence="1">
    <location>
        <begin position="267"/>
        <end position="462"/>
    </location>
</feature>
<feature type="compositionally biased region" description="Polar residues" evidence="1">
    <location>
        <begin position="405"/>
        <end position="434"/>
    </location>
</feature>
<dbReference type="PANTHER" id="PTHR13328">
    <property type="entry name" value="NEGATIVE ELONGATION FACTOR A NELF-A"/>
    <property type="match status" value="1"/>
</dbReference>
<feature type="region of interest" description="Disordered" evidence="1">
    <location>
        <begin position="494"/>
        <end position="519"/>
    </location>
</feature>
<organism evidence="3">
    <name type="scientific">Darwinula stevensoni</name>
    <dbReference type="NCBI Taxonomy" id="69355"/>
    <lineage>
        <taxon>Eukaryota</taxon>
        <taxon>Metazoa</taxon>
        <taxon>Ecdysozoa</taxon>
        <taxon>Arthropoda</taxon>
        <taxon>Crustacea</taxon>
        <taxon>Oligostraca</taxon>
        <taxon>Ostracoda</taxon>
        <taxon>Podocopa</taxon>
        <taxon>Podocopida</taxon>
        <taxon>Darwinulocopina</taxon>
        <taxon>Darwinuloidea</taxon>
        <taxon>Darwinulidae</taxon>
        <taxon>Darwinula</taxon>
    </lineage>
</organism>
<accession>A0A7R9A6A0</accession>
<dbReference type="GO" id="GO:0032021">
    <property type="term" value="C:NELF complex"/>
    <property type="evidence" value="ECO:0007669"/>
    <property type="project" value="TreeGrafter"/>
</dbReference>
<feature type="compositionally biased region" description="Low complexity" evidence="1">
    <location>
        <begin position="494"/>
        <end position="517"/>
    </location>
</feature>
<dbReference type="OrthoDB" id="2135488at2759"/>
<dbReference type="EMBL" id="CAJPEV010000782">
    <property type="protein sequence ID" value="CAG0888515.1"/>
    <property type="molecule type" value="Genomic_DNA"/>
</dbReference>
<feature type="compositionally biased region" description="Polar residues" evidence="1">
    <location>
        <begin position="355"/>
        <end position="378"/>
    </location>
</feature>
<feature type="compositionally biased region" description="Low complexity" evidence="1">
    <location>
        <begin position="223"/>
        <end position="243"/>
    </location>
</feature>
<evidence type="ECO:0000256" key="1">
    <source>
        <dbReference type="SAM" id="MobiDB-lite"/>
    </source>
</evidence>
<dbReference type="InterPro" id="IPR037517">
    <property type="entry name" value="HDAG_dom"/>
</dbReference>
<reference evidence="3" key="1">
    <citation type="submission" date="2020-11" db="EMBL/GenBank/DDBJ databases">
        <authorList>
            <person name="Tran Van P."/>
        </authorList>
    </citation>
    <scope>NUCLEOTIDE SEQUENCE</scope>
</reference>
<dbReference type="AlphaFoldDB" id="A0A7R9A6A0"/>